<name>A0ABT8WN43_9FLAO</name>
<protein>
    <submittedName>
        <fullName evidence="1">Abi family protein</fullName>
    </submittedName>
</protein>
<reference evidence="1" key="1">
    <citation type="submission" date="2023-07" db="EMBL/GenBank/DDBJ databases">
        <title>Two novel species in the genus Flavivirga.</title>
        <authorList>
            <person name="Kwon K."/>
        </authorList>
    </citation>
    <scope>NUCLEOTIDE SEQUENCE</scope>
    <source>
        <strain evidence="1">KACC 14158</strain>
    </source>
</reference>
<comment type="caution">
    <text evidence="1">The sequence shown here is derived from an EMBL/GenBank/DDBJ whole genome shotgun (WGS) entry which is preliminary data.</text>
</comment>
<dbReference type="RefSeq" id="WP_303301718.1">
    <property type="nucleotide sequence ID" value="NZ_BAABDA010000050.1"/>
</dbReference>
<proteinExistence type="predicted"/>
<evidence type="ECO:0000313" key="2">
    <source>
        <dbReference type="Proteomes" id="UP001176806"/>
    </source>
</evidence>
<gene>
    <name evidence="1" type="ORF">Q4Q40_10345</name>
</gene>
<dbReference type="Pfam" id="PF07751">
    <property type="entry name" value="Abi_2"/>
    <property type="match status" value="1"/>
</dbReference>
<dbReference type="InterPro" id="IPR011664">
    <property type="entry name" value="Abi_system_AbiD/AbiF-like"/>
</dbReference>
<dbReference type="EMBL" id="JAUOEL010000003">
    <property type="protein sequence ID" value="MDO5974582.1"/>
    <property type="molecule type" value="Genomic_DNA"/>
</dbReference>
<keyword evidence="2" id="KW-1185">Reference proteome</keyword>
<dbReference type="Proteomes" id="UP001176806">
    <property type="component" value="Unassembled WGS sequence"/>
</dbReference>
<accession>A0ABT8WN43</accession>
<evidence type="ECO:0000313" key="1">
    <source>
        <dbReference type="EMBL" id="MDO5974582.1"/>
    </source>
</evidence>
<sequence>MKIYVKPPLTYQEQLDKLIERGLTVGHLDKALHLLENLSYYRLSGYLYPMIAEPKGDHRFKEGSTFENAFKIYCFDRELKQLLSSEIEKIEVSFRAKITYVLSHKYDAFWYTYERLFKSLDTHRKSLDSTYAMVSDSTEDFAIKFKQNYVNTYLPSWMALEIVTFTHLSKLYSNLVDSSAKSEIASSYGVNTPILENWLMIITYTRNICAHHSRFWNRRLSYKMSKFKKQPIYDWVDMTDVPKNSSYAYICIIKYLTDRVNPKNSFKNKILDLFDKYQNIDIHKGMSFPEKWEEEALWK</sequence>
<organism evidence="1 2">
    <name type="scientific">Flavivirga jejuensis</name>
    <dbReference type="NCBI Taxonomy" id="870487"/>
    <lineage>
        <taxon>Bacteria</taxon>
        <taxon>Pseudomonadati</taxon>
        <taxon>Bacteroidota</taxon>
        <taxon>Flavobacteriia</taxon>
        <taxon>Flavobacteriales</taxon>
        <taxon>Flavobacteriaceae</taxon>
        <taxon>Flavivirga</taxon>
    </lineage>
</organism>
<dbReference type="InterPro" id="IPR017034">
    <property type="entry name" value="Abi_system_AbiD/AbiF"/>
</dbReference>
<dbReference type="PIRSF" id="PIRSF034934">
    <property type="entry name" value="AbiF_AbiD"/>
    <property type="match status" value="1"/>
</dbReference>